<comment type="cofactor">
    <cofactor evidence="2">
        <name>Mg(2+)</name>
        <dbReference type="ChEBI" id="CHEBI:18420"/>
    </cofactor>
</comment>
<evidence type="ECO:0000256" key="2">
    <source>
        <dbReference type="ARBA" id="ARBA00001946"/>
    </source>
</evidence>
<feature type="region of interest" description="Disordered" evidence="6">
    <location>
        <begin position="739"/>
        <end position="822"/>
    </location>
</feature>
<feature type="region of interest" description="Disordered" evidence="6">
    <location>
        <begin position="118"/>
        <end position="143"/>
    </location>
</feature>
<dbReference type="GO" id="GO:0005634">
    <property type="term" value="C:nucleus"/>
    <property type="evidence" value="ECO:0007669"/>
    <property type="project" value="TreeGrafter"/>
</dbReference>
<dbReference type="EMBL" id="JAWQEG010004058">
    <property type="protein sequence ID" value="KAK3863211.1"/>
    <property type="molecule type" value="Genomic_DNA"/>
</dbReference>
<accession>A0AAE1K1T5</accession>
<feature type="compositionally biased region" description="Basic and acidic residues" evidence="6">
    <location>
        <begin position="447"/>
        <end position="458"/>
    </location>
</feature>
<dbReference type="GO" id="GO:0032869">
    <property type="term" value="P:cellular response to insulin stimulus"/>
    <property type="evidence" value="ECO:0007669"/>
    <property type="project" value="TreeGrafter"/>
</dbReference>
<feature type="compositionally biased region" description="Acidic residues" evidence="6">
    <location>
        <begin position="1067"/>
        <end position="1084"/>
    </location>
</feature>
<dbReference type="Pfam" id="PF04571">
    <property type="entry name" value="Lipin_N"/>
    <property type="match status" value="1"/>
</dbReference>
<dbReference type="InterPro" id="IPR007651">
    <property type="entry name" value="Lipin_N"/>
</dbReference>
<feature type="region of interest" description="Disordered" evidence="6">
    <location>
        <begin position="1058"/>
        <end position="1087"/>
    </location>
</feature>
<dbReference type="AlphaFoldDB" id="A0AAE1K1T5"/>
<dbReference type="GO" id="GO:0009062">
    <property type="term" value="P:fatty acid catabolic process"/>
    <property type="evidence" value="ECO:0007669"/>
    <property type="project" value="TreeGrafter"/>
</dbReference>
<dbReference type="GO" id="GO:0045944">
    <property type="term" value="P:positive regulation of transcription by RNA polymerase II"/>
    <property type="evidence" value="ECO:0007669"/>
    <property type="project" value="TreeGrafter"/>
</dbReference>
<evidence type="ECO:0000256" key="5">
    <source>
        <dbReference type="ARBA" id="ARBA00022801"/>
    </source>
</evidence>
<dbReference type="InterPro" id="IPR026058">
    <property type="entry name" value="LIPIN"/>
</dbReference>
<feature type="compositionally biased region" description="Low complexity" evidence="6">
    <location>
        <begin position="333"/>
        <end position="345"/>
    </location>
</feature>
<evidence type="ECO:0000313" key="8">
    <source>
        <dbReference type="EMBL" id="KAK3863211.1"/>
    </source>
</evidence>
<feature type="domain" description="LNS2/PITP" evidence="7">
    <location>
        <begin position="878"/>
        <end position="1034"/>
    </location>
</feature>
<feature type="compositionally biased region" description="Basic residues" evidence="6">
    <location>
        <begin position="314"/>
        <end position="331"/>
    </location>
</feature>
<evidence type="ECO:0000256" key="1">
    <source>
        <dbReference type="ARBA" id="ARBA00001180"/>
    </source>
</evidence>
<comment type="similarity">
    <text evidence="3">Belongs to the lipin family.</text>
</comment>
<dbReference type="PANTHER" id="PTHR12181">
    <property type="entry name" value="LIPIN"/>
    <property type="match status" value="1"/>
</dbReference>
<comment type="catalytic activity">
    <reaction evidence="1">
        <text>a 1,2-diacyl-sn-glycero-3-phosphate + H2O = a 1,2-diacyl-sn-glycerol + phosphate</text>
        <dbReference type="Rhea" id="RHEA:27429"/>
        <dbReference type="ChEBI" id="CHEBI:15377"/>
        <dbReference type="ChEBI" id="CHEBI:17815"/>
        <dbReference type="ChEBI" id="CHEBI:43474"/>
        <dbReference type="ChEBI" id="CHEBI:58608"/>
        <dbReference type="EC" id="3.1.3.4"/>
    </reaction>
    <physiologicalReaction direction="left-to-right" evidence="1">
        <dbReference type="Rhea" id="RHEA:27430"/>
    </physiologicalReaction>
</comment>
<feature type="region of interest" description="Disordered" evidence="6">
    <location>
        <begin position="158"/>
        <end position="182"/>
    </location>
</feature>
<evidence type="ECO:0000313" key="9">
    <source>
        <dbReference type="Proteomes" id="UP001286313"/>
    </source>
</evidence>
<comment type="caution">
    <text evidence="8">The sequence shown here is derived from an EMBL/GenBank/DDBJ whole genome shotgun (WGS) entry which is preliminary data.</text>
</comment>
<sequence length="1109" mass="121820">MNYIGKFISNFKDFYNEINAATLTGAIDVVVVRQDDGSLVSSPFHVRFGKMGVLRSREKVVDIEINGEPVDIHMKLGETGEAFFVEELEDGVEVSPQLGTSPLLLSHLHDKIEQAAAAAATAVTPDPNTQQDDSCVPAENPPASGVVSKVAASVAVDEAGTTEGIQQTETGGNEEGSTSGERVEIVGGIVVVGKEETGMKTEYNQHTSSVATPEVKEQSNGENEIGVIRRVRKSEGKAVSQDMQTQTEKSFILTPTPAKKGKDTTATEGSSGETEKRTPSAPPSNNIESFKHNVSLPEGQGSKTDGEEIVRVTKGNRRKRKKRCYTKKQRPKSSGSQSSDTSTTSDAPDLNAIIPTAVPPPTQEGIFIMEDIESEKFGSRSSPATLHLAQSVSLPLLREASRDEGRSEEWEGSLARAVGPDMHPFSDTDISPPPSQSNSRPATPIKSDTEYEVERQRACADSAEGSSQTDDTKWQWVWGELPTPPPKTPTRSTPPSKNGGSSEHASGEKTGKTAKEEEDERSVLGSMLRFMRVTKKARHNPESEGIYLADLNLEELDPEVAALYFPRNFRAPEKTPGVPIKDEDAESGNGPSLPQSPHSVEGAIGGPKVSSDSDFEDSRHPIFDYKGYHDVAFSLCGRLHEYEGDFPESLFLQSLVTYDDFCETPGLLQNPDLVVRLGGRYLNWHTAAPQLLALVLFQRPMPQKLVDELSKEHMPKKEVRKRSESRGYSWFSSWRRNNQEEDSQGVSASSNTSKTENVKTNSHSGSEACDPSMIEVTAAETQTSLPGTPKKQGVRGRKMGGLGQGGTDSSESEDLEEGKERRFSEERFKKSLRLSAEQLAKLNLREGRNEALFSVTTAYQGTTRCKCHIFLWNYDTSIVVSDIDGTITKSDVLGHLLPIIGKDWAQSGVAQLFTKIKNNGYNFLYLSARAIGQARITRDYLKSIKQGDISLPDGPLLLNPTSLVQAFHREVIEKKPEEFKISCLRDIQALYPPHRNPFYSGYGNKINDVWAYRAVGIPISRIFTINHRGELKHELTQTFQSSYIRQSTVVDETFPPVPRSVGSLYSDDGDSSLEEDESDSDESIDCNMDSDWRAYSLPSQSSAPVNIRN</sequence>
<feature type="compositionally biased region" description="Polar residues" evidence="6">
    <location>
        <begin position="589"/>
        <end position="598"/>
    </location>
</feature>
<feature type="region of interest" description="Disordered" evidence="6">
    <location>
        <begin position="418"/>
        <end position="522"/>
    </location>
</feature>
<dbReference type="PANTHER" id="PTHR12181:SF12">
    <property type="entry name" value="PHOSPHATIDATE PHOSPHATASE"/>
    <property type="match status" value="1"/>
</dbReference>
<name>A0AAE1K1T5_PETCI</name>
<organism evidence="8 9">
    <name type="scientific">Petrolisthes cinctipes</name>
    <name type="common">Flat porcelain crab</name>
    <dbReference type="NCBI Taxonomy" id="88211"/>
    <lineage>
        <taxon>Eukaryota</taxon>
        <taxon>Metazoa</taxon>
        <taxon>Ecdysozoa</taxon>
        <taxon>Arthropoda</taxon>
        <taxon>Crustacea</taxon>
        <taxon>Multicrustacea</taxon>
        <taxon>Malacostraca</taxon>
        <taxon>Eumalacostraca</taxon>
        <taxon>Eucarida</taxon>
        <taxon>Decapoda</taxon>
        <taxon>Pleocyemata</taxon>
        <taxon>Anomura</taxon>
        <taxon>Galatheoidea</taxon>
        <taxon>Porcellanidae</taxon>
        <taxon>Petrolisthes</taxon>
    </lineage>
</organism>
<feature type="region of interest" description="Disordered" evidence="6">
    <location>
        <begin position="206"/>
        <end position="225"/>
    </location>
</feature>
<dbReference type="InterPro" id="IPR036412">
    <property type="entry name" value="HAD-like_sf"/>
</dbReference>
<gene>
    <name evidence="8" type="ORF">Pcinc_030987</name>
</gene>
<feature type="compositionally biased region" description="Polar residues" evidence="6">
    <location>
        <begin position="744"/>
        <end position="765"/>
    </location>
</feature>
<dbReference type="GO" id="GO:0003713">
    <property type="term" value="F:transcription coactivator activity"/>
    <property type="evidence" value="ECO:0007669"/>
    <property type="project" value="TreeGrafter"/>
</dbReference>
<proteinExistence type="inferred from homology"/>
<evidence type="ECO:0000256" key="4">
    <source>
        <dbReference type="ARBA" id="ARBA00012638"/>
    </source>
</evidence>
<dbReference type="GO" id="GO:0019432">
    <property type="term" value="P:triglyceride biosynthetic process"/>
    <property type="evidence" value="ECO:0007669"/>
    <property type="project" value="TreeGrafter"/>
</dbReference>
<dbReference type="InterPro" id="IPR013209">
    <property type="entry name" value="LNS2"/>
</dbReference>
<dbReference type="EC" id="3.1.3.4" evidence="4"/>
<reference evidence="8" key="1">
    <citation type="submission" date="2023-10" db="EMBL/GenBank/DDBJ databases">
        <title>Genome assemblies of two species of porcelain crab, Petrolisthes cinctipes and Petrolisthes manimaculis (Anomura: Porcellanidae).</title>
        <authorList>
            <person name="Angst P."/>
        </authorList>
    </citation>
    <scope>NUCLEOTIDE SEQUENCE</scope>
    <source>
        <strain evidence="8">PB745_01</strain>
        <tissue evidence="8">Gill</tissue>
    </source>
</reference>
<dbReference type="SMART" id="SM00775">
    <property type="entry name" value="LNS2"/>
    <property type="match status" value="1"/>
</dbReference>
<dbReference type="Pfam" id="PF08235">
    <property type="entry name" value="LNS2"/>
    <property type="match status" value="1"/>
</dbReference>
<dbReference type="InterPro" id="IPR031703">
    <property type="entry name" value="Lipin_mid"/>
</dbReference>
<dbReference type="Proteomes" id="UP001286313">
    <property type="component" value="Unassembled WGS sequence"/>
</dbReference>
<dbReference type="InterPro" id="IPR031315">
    <property type="entry name" value="LNS2/PITP"/>
</dbReference>
<protein>
    <recommendedName>
        <fullName evidence="4">phosphatidate phosphatase</fullName>
        <ecNumber evidence="4">3.1.3.4</ecNumber>
    </recommendedName>
</protein>
<feature type="region of interest" description="Disordered" evidence="6">
    <location>
        <begin position="572"/>
        <end position="615"/>
    </location>
</feature>
<dbReference type="Pfam" id="PF16876">
    <property type="entry name" value="Lipin_mid"/>
    <property type="match status" value="1"/>
</dbReference>
<feature type="region of interest" description="Disordered" evidence="6">
    <location>
        <begin position="235"/>
        <end position="362"/>
    </location>
</feature>
<feature type="compositionally biased region" description="Basic and acidic residues" evidence="6">
    <location>
        <begin position="505"/>
        <end position="515"/>
    </location>
</feature>
<keyword evidence="9" id="KW-1185">Reference proteome</keyword>
<evidence type="ECO:0000256" key="6">
    <source>
        <dbReference type="SAM" id="MobiDB-lite"/>
    </source>
</evidence>
<evidence type="ECO:0000259" key="7">
    <source>
        <dbReference type="SMART" id="SM00775"/>
    </source>
</evidence>
<keyword evidence="5" id="KW-0378">Hydrolase</keyword>
<dbReference type="GO" id="GO:0008195">
    <property type="term" value="F:phosphatidate phosphatase activity"/>
    <property type="evidence" value="ECO:0007669"/>
    <property type="project" value="UniProtKB-EC"/>
</dbReference>
<evidence type="ECO:0000256" key="3">
    <source>
        <dbReference type="ARBA" id="ARBA00005476"/>
    </source>
</evidence>
<dbReference type="SUPFAM" id="SSF56784">
    <property type="entry name" value="HAD-like"/>
    <property type="match status" value="1"/>
</dbReference>